<keyword evidence="2" id="KW-1185">Reference proteome</keyword>
<dbReference type="Proteomes" id="UP000595814">
    <property type="component" value="Chromosome"/>
</dbReference>
<reference evidence="1 2" key="1">
    <citation type="journal article" date="2022" name="Int. J. Syst. Evol. Microbiol.">
        <title>Miniphocaeibacter halophilus sp. nov., an ammonium-tolerant acetate-producing bacterium isolated from a biogas system.</title>
        <authorList>
            <person name="Schnurer A."/>
            <person name="Singh A."/>
            <person name="Bi S."/>
            <person name="Qiao W."/>
            <person name="Westerholm M."/>
        </authorList>
    </citation>
    <scope>NUCLEOTIDE SEQUENCE [LARGE SCALE GENOMIC DNA]</scope>
    <source>
        <strain evidence="1 2">AMB_01</strain>
    </source>
</reference>
<evidence type="ECO:0000313" key="2">
    <source>
        <dbReference type="Proteomes" id="UP000595814"/>
    </source>
</evidence>
<keyword evidence="1" id="KW-0418">Kinase</keyword>
<name>A0AC61MP87_9FIRM</name>
<evidence type="ECO:0000313" key="1">
    <source>
        <dbReference type="EMBL" id="QQK07332.1"/>
    </source>
</evidence>
<proteinExistence type="predicted"/>
<sequence length="281" mass="32238">MSKNNIVLINDRPGYSRVALSAMTPILYHMGYGILNLPTAIVSNTLDYGEFAILDTTDYMEECIEIWKKLNFNINSISTGFVLNEKQIDIIEKVIYMNREYNPFVMVDPIMADNGQLYNGIEKDRIPIMRELITNADLTIPNITEAYLLLENRFNRVFVDTKTELIDLIDGIREYGSKSVVITSVKASNGKYYIAGYDHIYKEYFKIPYEKISVNYPGTGDIFSAIVLGYVLKNVKLVEATRIAADFIYNSILESEKNKCDRKEGINLELYIHNIDKDLKK</sequence>
<gene>
    <name evidence="1" type="ORF">JFY71_08395</name>
</gene>
<accession>A0AC61MP87</accession>
<organism evidence="1 2">
    <name type="scientific">Miniphocaeibacter halophilus</name>
    <dbReference type="NCBI Taxonomy" id="2931922"/>
    <lineage>
        <taxon>Bacteria</taxon>
        <taxon>Bacillati</taxon>
        <taxon>Bacillota</taxon>
        <taxon>Tissierellia</taxon>
        <taxon>Tissierellales</taxon>
        <taxon>Peptoniphilaceae</taxon>
        <taxon>Miniphocaeibacter</taxon>
    </lineage>
</organism>
<keyword evidence="1" id="KW-0808">Transferase</keyword>
<protein>
    <submittedName>
        <fullName evidence="1">Pyridoxamine kinase</fullName>
        <ecNumber evidence="1">2.7.1.35</ecNumber>
    </submittedName>
</protein>
<dbReference type="EMBL" id="CP066744">
    <property type="protein sequence ID" value="QQK07332.1"/>
    <property type="molecule type" value="Genomic_DNA"/>
</dbReference>
<dbReference type="EC" id="2.7.1.35" evidence="1"/>